<dbReference type="EMBL" id="CAKAEH010000840">
    <property type="protein sequence ID" value="CAG9532034.1"/>
    <property type="molecule type" value="Genomic_DNA"/>
</dbReference>
<gene>
    <name evidence="1" type="ORF">CJOHNSTONI_LOCUS2377</name>
</gene>
<dbReference type="OrthoDB" id="5798326at2759"/>
<proteinExistence type="predicted"/>
<dbReference type="AlphaFoldDB" id="A0A8J2Q4N5"/>
<keyword evidence="2" id="KW-1185">Reference proteome</keyword>
<organism evidence="1 2">
    <name type="scientific">Cercopithifilaria johnstoni</name>
    <dbReference type="NCBI Taxonomy" id="2874296"/>
    <lineage>
        <taxon>Eukaryota</taxon>
        <taxon>Metazoa</taxon>
        <taxon>Ecdysozoa</taxon>
        <taxon>Nematoda</taxon>
        <taxon>Chromadorea</taxon>
        <taxon>Rhabditida</taxon>
        <taxon>Spirurina</taxon>
        <taxon>Spiruromorpha</taxon>
        <taxon>Filarioidea</taxon>
        <taxon>Onchocercidae</taxon>
        <taxon>Cercopithifilaria</taxon>
    </lineage>
</organism>
<accession>A0A8J2Q4N5</accession>
<name>A0A8J2Q4N5_9BILA</name>
<evidence type="ECO:0000313" key="1">
    <source>
        <dbReference type="EMBL" id="CAG9532034.1"/>
    </source>
</evidence>
<comment type="caution">
    <text evidence="1">The sequence shown here is derived from an EMBL/GenBank/DDBJ whole genome shotgun (WGS) entry which is preliminary data.</text>
</comment>
<reference evidence="1" key="1">
    <citation type="submission" date="2021-09" db="EMBL/GenBank/DDBJ databases">
        <authorList>
            <consortium name="Pathogen Informatics"/>
        </authorList>
    </citation>
    <scope>NUCLEOTIDE SEQUENCE</scope>
</reference>
<evidence type="ECO:0000313" key="2">
    <source>
        <dbReference type="Proteomes" id="UP000746747"/>
    </source>
</evidence>
<protein>
    <submittedName>
        <fullName evidence="1">Uncharacterized protein</fullName>
    </submittedName>
</protein>
<sequence>MGQQRVRYVLEAITDPIKLRTNLLPLVEECAKLSGKDALGWALLAKLVYACDQEMLKTISSRIQKRLIAATRQPVTVPLLHFVRSFLVRFLWLKNFNEQTLACICSHAVDFSVENCSEDTTRLVSNIYALWAGTKYDYILIKALKSILSDVIVEEKNENEKALFRFETAVQRYLSQFVSTIFNLHTEVMMRCSPDDKIAINEWLDIAYESASIIEPQKKSSIFRWLRTFLLKAKSCAHVAVRRIASFISDFSHPSEAYYEAVKEYVQLGPDLSINALFRTLIRSAKCQLNSQEYGKTYAEALGAMLELRPYLLDVHDVIELQHLVCQEAFQNRKCRPALSLLNSLLAMNNELVPSPIQIAQSIFNSGEDWCDEIRLGRALCSSISRPRIQIIVPQDDLLKKLSDTMMSDRQMHFDNFQNSAKLAMPNESKIQSKSSSISDELVSDDFIENHENVGMESAENVIRKRVYRPTGKTTLKYIRIDSEYGEEMLSSKSVSSQSSETLEITDEQEIARRAECTLVKQEKLQDTAVADVAVVKRNSDSEVVILDKDVIDYELTVEQIMADFVPELKYHS</sequence>
<dbReference type="Proteomes" id="UP000746747">
    <property type="component" value="Unassembled WGS sequence"/>
</dbReference>